<organism evidence="1 2">
    <name type="scientific">Brasilonema sennae CENA114</name>
    <dbReference type="NCBI Taxonomy" id="415709"/>
    <lineage>
        <taxon>Bacteria</taxon>
        <taxon>Bacillati</taxon>
        <taxon>Cyanobacteriota</taxon>
        <taxon>Cyanophyceae</taxon>
        <taxon>Nostocales</taxon>
        <taxon>Scytonemataceae</taxon>
        <taxon>Brasilonema</taxon>
        <taxon>Bromeliae group (in: Brasilonema)</taxon>
    </lineage>
</organism>
<evidence type="ECO:0008006" key="3">
    <source>
        <dbReference type="Google" id="ProtNLM"/>
    </source>
</evidence>
<keyword evidence="2" id="KW-1185">Reference proteome</keyword>
<protein>
    <recommendedName>
        <fullName evidence="3">Methyltransferase FkbM domain-containing protein</fullName>
    </recommendedName>
</protein>
<evidence type="ECO:0000313" key="2">
    <source>
        <dbReference type="Proteomes" id="UP000503129"/>
    </source>
</evidence>
<sequence>MLKQTERLIKAVAKERFYRVLNSVKLINTRQIDQLILMNQYRQLADAKALPKFHEVGFHTYSQTDEDGFLLYIFSIIGTTNKKVVEVCCGDGVECNAANLIINHGWKGLLFDGDAAQLKIGRKIYNFIKTTSNNPPQLVQAWITAENVNELIVNHGFEGEIDLLSLDLDGIDYWLWKSLNCIKPRVVVLEYNTYWGAEKSVTVPYDSNFRAKVINGAYYCGASLRAFVNLGNKLGYRLVGSNTRQFNAFFIRNDVGIDILPEVSVDSCLSLYDDCSKSLNQYNFPYIGELPWEEV</sequence>
<accession>A0A856ME68</accession>
<dbReference type="Proteomes" id="UP000503129">
    <property type="component" value="Chromosome"/>
</dbReference>
<gene>
    <name evidence="1" type="ORF">DP114_04380</name>
</gene>
<evidence type="ECO:0000313" key="1">
    <source>
        <dbReference type="EMBL" id="QDL07246.1"/>
    </source>
</evidence>
<reference evidence="1 2" key="1">
    <citation type="submission" date="2018-06" db="EMBL/GenBank/DDBJ databases">
        <title>Comparative genomics of Brasilonema spp. strains.</title>
        <authorList>
            <person name="Alvarenga D.O."/>
            <person name="Fiore M.F."/>
            <person name="Varani A.M."/>
        </authorList>
    </citation>
    <scope>NUCLEOTIDE SEQUENCE [LARGE SCALE GENOMIC DNA]</scope>
    <source>
        <strain evidence="1 2">CENA114</strain>
    </source>
</reference>
<name>A0A856ME68_9CYAN</name>
<dbReference type="RefSeq" id="WP_169264654.1">
    <property type="nucleotide sequence ID" value="NZ_CAWOXK010000001.1"/>
</dbReference>
<proteinExistence type="predicted"/>
<dbReference type="KEGG" id="bsen:DP114_04380"/>
<dbReference type="EMBL" id="CP030118">
    <property type="protein sequence ID" value="QDL07246.1"/>
    <property type="molecule type" value="Genomic_DNA"/>
</dbReference>
<dbReference type="AlphaFoldDB" id="A0A856ME68"/>